<proteinExistence type="predicted"/>
<dbReference type="Proteomes" id="UP001139006">
    <property type="component" value="Unassembled WGS sequence"/>
</dbReference>
<dbReference type="InterPro" id="IPR024229">
    <property type="entry name" value="DUF3781"/>
</dbReference>
<keyword evidence="2" id="KW-1185">Reference proteome</keyword>
<dbReference type="EMBL" id="JAIULA010000032">
    <property type="protein sequence ID" value="MCP0887973.1"/>
    <property type="molecule type" value="Genomic_DNA"/>
</dbReference>
<reference evidence="1 2" key="1">
    <citation type="journal article" date="2023" name="Int. J. Syst. Evol. Microbiol.">
        <title>Ligilactobacillus ubinensis sp. nov., a novel species isolated from the wild ferment of a durian fruit (Durio zibethinus).</title>
        <authorList>
            <person name="Heng Y.C."/>
            <person name="Menon N."/>
            <person name="Chen B."/>
            <person name="Loo B.Z.L."/>
            <person name="Wong G.W.J."/>
            <person name="Lim A.C.H."/>
            <person name="Silvaraju S."/>
            <person name="Kittelmann S."/>
        </authorList>
    </citation>
    <scope>NUCLEOTIDE SEQUENCE [LARGE SCALE GENOMIC DNA]</scope>
    <source>
        <strain evidence="1 2">WILCCON 0076</strain>
    </source>
</reference>
<evidence type="ECO:0000313" key="2">
    <source>
        <dbReference type="Proteomes" id="UP001139006"/>
    </source>
</evidence>
<gene>
    <name evidence="1" type="ORF">LB941_11585</name>
</gene>
<sequence length="85" mass="10071">MQDLIQNILKHLCYTELVYLRINKKLQRNLSVSEIENLIRKAILATTKIEHIGKNYYLYDYTDSIRITINANTFRIITVDSLKHC</sequence>
<organism evidence="1 2">
    <name type="scientific">Ligilactobacillus ubinensis</name>
    <dbReference type="NCBI Taxonomy" id="2876789"/>
    <lineage>
        <taxon>Bacteria</taxon>
        <taxon>Bacillati</taxon>
        <taxon>Bacillota</taxon>
        <taxon>Bacilli</taxon>
        <taxon>Lactobacillales</taxon>
        <taxon>Lactobacillaceae</taxon>
        <taxon>Ligilactobacillus</taxon>
    </lineage>
</organism>
<protein>
    <submittedName>
        <fullName evidence="1">DUF3781 domain-containing protein</fullName>
    </submittedName>
</protein>
<evidence type="ECO:0000313" key="1">
    <source>
        <dbReference type="EMBL" id="MCP0887973.1"/>
    </source>
</evidence>
<dbReference type="AlphaFoldDB" id="A0A9X2FST7"/>
<comment type="caution">
    <text evidence="1">The sequence shown here is derived from an EMBL/GenBank/DDBJ whole genome shotgun (WGS) entry which is preliminary data.</text>
</comment>
<name>A0A9X2FST7_9LACO</name>
<accession>A0A9X2FST7</accession>
<dbReference type="Pfam" id="PF12636">
    <property type="entry name" value="DUF3781"/>
    <property type="match status" value="1"/>
</dbReference>
<dbReference type="RefSeq" id="WP_253362130.1">
    <property type="nucleotide sequence ID" value="NZ_JAIULA010000032.1"/>
</dbReference>